<evidence type="ECO:0000256" key="11">
    <source>
        <dbReference type="RuleBase" id="RU361213"/>
    </source>
</evidence>
<comment type="similarity">
    <text evidence="2 11">Belongs to the ING family.</text>
</comment>
<feature type="site" description="Histone H3K4me3 binding" evidence="8">
    <location>
        <position position="389"/>
    </location>
</feature>
<dbReference type="Proteomes" id="UP000094455">
    <property type="component" value="Unassembled WGS sequence"/>
</dbReference>
<feature type="region of interest" description="Disordered" evidence="12">
    <location>
        <begin position="173"/>
        <end position="379"/>
    </location>
</feature>
<keyword evidence="6 11" id="KW-0156">Chromatin regulator</keyword>
<feature type="binding site" evidence="9">
    <location>
        <position position="433"/>
    </location>
    <ligand>
        <name>Zn(2+)</name>
        <dbReference type="ChEBI" id="CHEBI:29105"/>
        <label>2</label>
    </ligand>
</feature>
<keyword evidence="4 10" id="KW-0863">Zinc-finger</keyword>
<dbReference type="InterPro" id="IPR011011">
    <property type="entry name" value="Znf_FYVE_PHD"/>
</dbReference>
<dbReference type="InterPro" id="IPR019786">
    <property type="entry name" value="Zinc_finger_PHD-type_CS"/>
</dbReference>
<feature type="site" description="Histone H3K4me3 binding" evidence="8">
    <location>
        <position position="404"/>
    </location>
</feature>
<dbReference type="Pfam" id="PF12998">
    <property type="entry name" value="ING"/>
    <property type="match status" value="1"/>
</dbReference>
<evidence type="ECO:0000256" key="8">
    <source>
        <dbReference type="PIRSR" id="PIRSR628651-50"/>
    </source>
</evidence>
<dbReference type="GO" id="GO:0070210">
    <property type="term" value="C:Rpd3L-Expanded complex"/>
    <property type="evidence" value="ECO:0007669"/>
    <property type="project" value="TreeGrafter"/>
</dbReference>
<dbReference type="PANTHER" id="PTHR10333">
    <property type="entry name" value="INHIBITOR OF GROWTH PROTEIN"/>
    <property type="match status" value="1"/>
</dbReference>
<dbReference type="PANTHER" id="PTHR10333:SF42">
    <property type="entry name" value="INHIBITOR OF GROWTH PROTEIN 5"/>
    <property type="match status" value="1"/>
</dbReference>
<reference evidence="14 15" key="1">
    <citation type="journal article" date="2016" name="Proc. Natl. Acad. Sci. U.S.A.">
        <title>Comparative genomics of biotechnologically important yeasts.</title>
        <authorList>
            <person name="Riley R."/>
            <person name="Haridas S."/>
            <person name="Wolfe K.H."/>
            <person name="Lopes M.R."/>
            <person name="Hittinger C.T."/>
            <person name="Goeker M."/>
            <person name="Salamov A.A."/>
            <person name="Wisecaver J.H."/>
            <person name="Long T.M."/>
            <person name="Calvey C.H."/>
            <person name="Aerts A.L."/>
            <person name="Barry K.W."/>
            <person name="Choi C."/>
            <person name="Clum A."/>
            <person name="Coughlan A.Y."/>
            <person name="Deshpande S."/>
            <person name="Douglass A.P."/>
            <person name="Hanson S.J."/>
            <person name="Klenk H.-P."/>
            <person name="LaButti K.M."/>
            <person name="Lapidus A."/>
            <person name="Lindquist E.A."/>
            <person name="Lipzen A.M."/>
            <person name="Meier-Kolthoff J.P."/>
            <person name="Ohm R.A."/>
            <person name="Otillar R.P."/>
            <person name="Pangilinan J.L."/>
            <person name="Peng Y."/>
            <person name="Rokas A."/>
            <person name="Rosa C.A."/>
            <person name="Scheuner C."/>
            <person name="Sibirny A.A."/>
            <person name="Slot J.C."/>
            <person name="Stielow J.B."/>
            <person name="Sun H."/>
            <person name="Kurtzman C.P."/>
            <person name="Blackwell M."/>
            <person name="Grigoriev I.V."/>
            <person name="Jeffries T.W."/>
        </authorList>
    </citation>
    <scope>NUCLEOTIDE SEQUENCE [LARGE SCALE GENOMIC DNA]</scope>
    <source>
        <strain evidence="14 15">NRRL Y-2026</strain>
    </source>
</reference>
<comment type="domain">
    <text evidence="11">The PHD-type zinc finger mediates the binding to H3K4me3.</text>
</comment>
<dbReference type="CDD" id="cd15505">
    <property type="entry name" value="PHD_ING"/>
    <property type="match status" value="1"/>
</dbReference>
<feature type="binding site" evidence="9">
    <location>
        <position position="417"/>
    </location>
    <ligand>
        <name>Zn(2+)</name>
        <dbReference type="ChEBI" id="CHEBI:29105"/>
        <label>1</label>
    </ligand>
</feature>
<feature type="compositionally biased region" description="Basic and acidic residues" evidence="12">
    <location>
        <begin position="288"/>
        <end position="298"/>
    </location>
</feature>
<name>A0A1E3NPB3_9ASCO</name>
<feature type="binding site" evidence="9">
    <location>
        <position position="392"/>
    </location>
    <ligand>
        <name>Zn(2+)</name>
        <dbReference type="ChEBI" id="CHEBI:29105"/>
        <label>1</label>
    </ligand>
</feature>
<dbReference type="PROSITE" id="PS01359">
    <property type="entry name" value="ZF_PHD_1"/>
    <property type="match status" value="1"/>
</dbReference>
<evidence type="ECO:0000256" key="12">
    <source>
        <dbReference type="SAM" id="MobiDB-lite"/>
    </source>
</evidence>
<feature type="binding site" evidence="9">
    <location>
        <position position="390"/>
    </location>
    <ligand>
        <name>Zn(2+)</name>
        <dbReference type="ChEBI" id="CHEBI:29105"/>
        <label>1</label>
    </ligand>
</feature>
<feature type="compositionally biased region" description="Polar residues" evidence="12">
    <location>
        <begin position="299"/>
        <end position="312"/>
    </location>
</feature>
<dbReference type="InterPro" id="IPR013083">
    <property type="entry name" value="Znf_RING/FYVE/PHD"/>
</dbReference>
<dbReference type="InterPro" id="IPR019787">
    <property type="entry name" value="Znf_PHD-finger"/>
</dbReference>
<dbReference type="GO" id="GO:0006355">
    <property type="term" value="P:regulation of DNA-templated transcription"/>
    <property type="evidence" value="ECO:0007669"/>
    <property type="project" value="TreeGrafter"/>
</dbReference>
<organism evidence="14 15">
    <name type="scientific">Pichia membranifaciens NRRL Y-2026</name>
    <dbReference type="NCBI Taxonomy" id="763406"/>
    <lineage>
        <taxon>Eukaryota</taxon>
        <taxon>Fungi</taxon>
        <taxon>Dikarya</taxon>
        <taxon>Ascomycota</taxon>
        <taxon>Saccharomycotina</taxon>
        <taxon>Pichiomycetes</taxon>
        <taxon>Pichiales</taxon>
        <taxon>Pichiaceae</taxon>
        <taxon>Pichia</taxon>
    </lineage>
</organism>
<sequence length="439" mass="48700">MAVDNLPPRNKSQRLIDRKQKQQLEEKFNQQNHNHHVKTIANPQISDICLGLNELTDSLHALPQDIISYFTLLKEIEAKCVYTVPHLQAYIKRFLTMRKDHPKRSLLLSRIRECIREIMPCLEEKMHVATIASDHVRKYVNKLDQAYDIIVDKEIPEIIRIGPLWEPCMKVSEPKTVHQQRSESRREALAAKKARNGGSFEDDYEGTAAEDSSGPMKKPQRSSKKETKTHSSTTSTANVNSKKRKTAEEDYNYNKQTGTNGNGAHTQNGTSSNMSVHSTAKKSKSSKVKKETKRENDHSIQSSRNGSSSVNHAKSANGGTNGAANSHGGGNANSTNSNISSSRSAGGGSSKARSGNHSDSGHASRARKESQHKVTTATSPANYEGEPVYCYCQQVSYGEMVGCDGAHCEKEWFHLPCTGLKELPKGEWYCDECKAKMAV</sequence>
<evidence type="ECO:0000313" key="14">
    <source>
        <dbReference type="EMBL" id="ODQ47912.1"/>
    </source>
</evidence>
<feature type="binding site" evidence="9">
    <location>
        <position position="403"/>
    </location>
    <ligand>
        <name>Zn(2+)</name>
        <dbReference type="ChEBI" id="CHEBI:29105"/>
        <label>2</label>
    </ligand>
</feature>
<dbReference type="GO" id="GO:0008270">
    <property type="term" value="F:zinc ion binding"/>
    <property type="evidence" value="ECO:0007669"/>
    <property type="project" value="UniProtKB-KW"/>
</dbReference>
<evidence type="ECO:0000259" key="13">
    <source>
        <dbReference type="PROSITE" id="PS50016"/>
    </source>
</evidence>
<dbReference type="InterPro" id="IPR001965">
    <property type="entry name" value="Znf_PHD"/>
</dbReference>
<feature type="site" description="Histone H3K4me3 binding" evidence="8">
    <location>
        <position position="400"/>
    </location>
</feature>
<accession>A0A1E3NPB3</accession>
<keyword evidence="15" id="KW-1185">Reference proteome</keyword>
<evidence type="ECO:0000256" key="9">
    <source>
        <dbReference type="PIRSR" id="PIRSR628651-51"/>
    </source>
</evidence>
<dbReference type="InterPro" id="IPR024610">
    <property type="entry name" value="ING_N_histone-binding"/>
</dbReference>
<evidence type="ECO:0000256" key="10">
    <source>
        <dbReference type="PROSITE-ProRule" id="PRU00146"/>
    </source>
</evidence>
<evidence type="ECO:0000256" key="2">
    <source>
        <dbReference type="ARBA" id="ARBA00010210"/>
    </source>
</evidence>
<evidence type="ECO:0000256" key="5">
    <source>
        <dbReference type="ARBA" id="ARBA00022833"/>
    </source>
</evidence>
<dbReference type="RefSeq" id="XP_019019025.1">
    <property type="nucleotide sequence ID" value="XM_019160966.1"/>
</dbReference>
<evidence type="ECO:0000256" key="1">
    <source>
        <dbReference type="ARBA" id="ARBA00004123"/>
    </source>
</evidence>
<feature type="compositionally biased region" description="Polar residues" evidence="12">
    <location>
        <begin position="253"/>
        <end position="274"/>
    </location>
</feature>
<dbReference type="STRING" id="763406.A0A1E3NPB3"/>
<feature type="domain" description="PHD-type" evidence="13">
    <location>
        <begin position="387"/>
        <end position="436"/>
    </location>
</feature>
<keyword evidence="5 9" id="KW-0862">Zinc</keyword>
<comment type="subunit">
    <text evidence="11">Component of an histone acetyltransferase complex. Interacts with H3K4me3 and to a lesser extent with H3K4me2.</text>
</comment>
<keyword evidence="3 9" id="KW-0479">Metal-binding</keyword>
<feature type="binding site" evidence="9">
    <location>
        <position position="408"/>
    </location>
    <ligand>
        <name>Zn(2+)</name>
        <dbReference type="ChEBI" id="CHEBI:29105"/>
        <label>2</label>
    </ligand>
</feature>
<protein>
    <recommendedName>
        <fullName evidence="11">Chromatin modification-related protein</fullName>
    </recommendedName>
</protein>
<dbReference type="Gene3D" id="6.10.140.1740">
    <property type="match status" value="1"/>
</dbReference>
<feature type="compositionally biased region" description="Basic and acidic residues" evidence="12">
    <location>
        <begin position="173"/>
        <end position="190"/>
    </location>
</feature>
<dbReference type="EMBL" id="KV454002">
    <property type="protein sequence ID" value="ODQ47912.1"/>
    <property type="molecule type" value="Genomic_DNA"/>
</dbReference>
<dbReference type="InterPro" id="IPR028651">
    <property type="entry name" value="ING_fam"/>
</dbReference>
<dbReference type="GO" id="GO:0006325">
    <property type="term" value="P:chromatin organization"/>
    <property type="evidence" value="ECO:0007669"/>
    <property type="project" value="UniProtKB-KW"/>
</dbReference>
<comment type="function">
    <text evidence="11">Component of an histone acetyltransferase complex.</text>
</comment>
<dbReference type="OrthoDB" id="5411773at2759"/>
<dbReference type="SMART" id="SM00249">
    <property type="entry name" value="PHD"/>
    <property type="match status" value="1"/>
</dbReference>
<dbReference type="SMART" id="SM01408">
    <property type="entry name" value="ING"/>
    <property type="match status" value="1"/>
</dbReference>
<proteinExistence type="inferred from homology"/>
<comment type="subcellular location">
    <subcellularLocation>
        <location evidence="1 11">Nucleus</location>
    </subcellularLocation>
</comment>
<dbReference type="SUPFAM" id="SSF57903">
    <property type="entry name" value="FYVE/PHD zinc finger"/>
    <property type="match status" value="1"/>
</dbReference>
<evidence type="ECO:0000256" key="3">
    <source>
        <dbReference type="ARBA" id="ARBA00022723"/>
    </source>
</evidence>
<dbReference type="GO" id="GO:0033698">
    <property type="term" value="C:Rpd3L complex"/>
    <property type="evidence" value="ECO:0007669"/>
    <property type="project" value="TreeGrafter"/>
</dbReference>
<feature type="binding site" evidence="9">
    <location>
        <position position="414"/>
    </location>
    <ligand>
        <name>Zn(2+)</name>
        <dbReference type="ChEBI" id="CHEBI:29105"/>
        <label>1</label>
    </ligand>
</feature>
<feature type="site" description="Histone H3K4me3 binding" evidence="8">
    <location>
        <position position="412"/>
    </location>
</feature>
<dbReference type="AlphaFoldDB" id="A0A1E3NPB3"/>
<feature type="compositionally biased region" description="Basic and acidic residues" evidence="12">
    <location>
        <begin position="359"/>
        <end position="372"/>
    </location>
</feature>
<keyword evidence="7 11" id="KW-0539">Nucleus</keyword>
<evidence type="ECO:0000256" key="6">
    <source>
        <dbReference type="ARBA" id="ARBA00022853"/>
    </source>
</evidence>
<feature type="compositionally biased region" description="Low complexity" evidence="12">
    <location>
        <begin position="313"/>
        <end position="355"/>
    </location>
</feature>
<feature type="binding site" evidence="9">
    <location>
        <position position="430"/>
    </location>
    <ligand>
        <name>Zn(2+)</name>
        <dbReference type="ChEBI" id="CHEBI:29105"/>
        <label>2</label>
    </ligand>
</feature>
<evidence type="ECO:0000256" key="7">
    <source>
        <dbReference type="ARBA" id="ARBA00023242"/>
    </source>
</evidence>
<dbReference type="GeneID" id="30177653"/>
<evidence type="ECO:0000313" key="15">
    <source>
        <dbReference type="Proteomes" id="UP000094455"/>
    </source>
</evidence>
<gene>
    <name evidence="14" type="ORF">PICMEDRAFT_15785</name>
</gene>
<evidence type="ECO:0000256" key="4">
    <source>
        <dbReference type="ARBA" id="ARBA00022771"/>
    </source>
</evidence>
<dbReference type="Gene3D" id="3.30.40.10">
    <property type="entry name" value="Zinc/RING finger domain, C3HC4 (zinc finger)"/>
    <property type="match status" value="1"/>
</dbReference>
<dbReference type="PROSITE" id="PS50016">
    <property type="entry name" value="ZF_PHD_2"/>
    <property type="match status" value="1"/>
</dbReference>